<evidence type="ECO:0000313" key="2">
    <source>
        <dbReference type="EMBL" id="SEQ25548.1"/>
    </source>
</evidence>
<dbReference type="EMBL" id="FOEH01000002">
    <property type="protein sequence ID" value="SEQ25548.1"/>
    <property type="molecule type" value="Genomic_DNA"/>
</dbReference>
<dbReference type="Proteomes" id="UP000198733">
    <property type="component" value="Unassembled WGS sequence"/>
</dbReference>
<organism evidence="2 3">
    <name type="scientific">Virgibacillus subterraneus</name>
    <dbReference type="NCBI Taxonomy" id="621109"/>
    <lineage>
        <taxon>Bacteria</taxon>
        <taxon>Bacillati</taxon>
        <taxon>Bacillota</taxon>
        <taxon>Bacilli</taxon>
        <taxon>Bacillales</taxon>
        <taxon>Bacillaceae</taxon>
        <taxon>Virgibacillus</taxon>
    </lineage>
</organism>
<evidence type="ECO:0000313" key="3">
    <source>
        <dbReference type="Proteomes" id="UP000198733"/>
    </source>
</evidence>
<gene>
    <name evidence="2" type="ORF">SAMN05216232_2048</name>
</gene>
<dbReference type="PROSITE" id="PS51257">
    <property type="entry name" value="PROKAR_LIPOPROTEIN"/>
    <property type="match status" value="1"/>
</dbReference>
<evidence type="ECO:0008006" key="4">
    <source>
        <dbReference type="Google" id="ProtNLM"/>
    </source>
</evidence>
<protein>
    <recommendedName>
        <fullName evidence="4">ABC transporter periplasmic binding protein yphF</fullName>
    </recommendedName>
</protein>
<feature type="transmembrane region" description="Helical" evidence="1">
    <location>
        <begin position="6"/>
        <end position="23"/>
    </location>
</feature>
<comment type="caution">
    <text evidence="2">The sequence shown here is derived from an EMBL/GenBank/DDBJ whole genome shotgun (WGS) entry which is preliminary data.</text>
</comment>
<keyword evidence="1" id="KW-1133">Transmembrane helix</keyword>
<keyword evidence="3" id="KW-1185">Reference proteome</keyword>
<sequence>MKNTYIGAMSAFLIIFFLTGCLYPNNELSKNQVPNQAQLEQIQSAVDTYHNETNGLVPIRTKSNDTPIFQKYLIDFNKLKEKNNISEIPANAYQNGGIYQYVLITPEENPRVKLIDLQITEAIREVSVKLEIYRTEHIYPPYGKEIADGVFKVDYKKLNLQAYPYVKSPYSKENLPIVMDNQGKLYVDYRIDLMNALKEYKHNYETGEDIRYLLADNSPFVPAYSLPYTIREGEPVFNNTNK</sequence>
<name>A0A1H9EKL4_9BACI</name>
<proteinExistence type="predicted"/>
<evidence type="ECO:0000256" key="1">
    <source>
        <dbReference type="SAM" id="Phobius"/>
    </source>
</evidence>
<reference evidence="2 3" key="1">
    <citation type="submission" date="2016-10" db="EMBL/GenBank/DDBJ databases">
        <authorList>
            <person name="Varghese N."/>
            <person name="Submissions S."/>
        </authorList>
    </citation>
    <scope>NUCLEOTIDE SEQUENCE [LARGE SCALE GENOMIC DNA]</scope>
    <source>
        <strain evidence="2 3">CGMCC 1.7734</strain>
    </source>
</reference>
<keyword evidence="1" id="KW-0812">Transmembrane</keyword>
<dbReference type="RefSeq" id="WP_092504058.1">
    <property type="nucleotide sequence ID" value="NZ_FOEH01000002.1"/>
</dbReference>
<accession>A0A1H9EKL4</accession>
<keyword evidence="1" id="KW-0472">Membrane</keyword>